<name>A0A285PB69_9HYPH</name>
<dbReference type="RefSeq" id="WP_097153365.1">
    <property type="nucleotide sequence ID" value="NZ_OBEL01000002.1"/>
</dbReference>
<evidence type="ECO:0000313" key="2">
    <source>
        <dbReference type="Proteomes" id="UP000219439"/>
    </source>
</evidence>
<protein>
    <submittedName>
        <fullName evidence="1">Uncharacterized protein</fullName>
    </submittedName>
</protein>
<reference evidence="1 2" key="1">
    <citation type="submission" date="2017-09" db="EMBL/GenBank/DDBJ databases">
        <authorList>
            <person name="Ehlers B."/>
            <person name="Leendertz F.H."/>
        </authorList>
    </citation>
    <scope>NUCLEOTIDE SEQUENCE [LARGE SCALE GENOMIC DNA]</scope>
    <source>
        <strain evidence="1 2">DSM 18289</strain>
    </source>
</reference>
<sequence length="151" mass="16641">MLRVLIAILCLGGPTLADELRYANSRFGTSASLPMDVAPLQAPENGDGYHFSRSGLEGTISIYGSHNIWGGGLAGYRKELSKSFETITYKAGKKDWFVLSGHEGESIFYVRVRGCANGPMHHIHFQFPREEKSKWDAVIATYAKTLDGPCE</sequence>
<proteinExistence type="predicted"/>
<dbReference type="AlphaFoldDB" id="A0A285PB69"/>
<organism evidence="1 2">
    <name type="scientific">Cohaesibacter gelatinilyticus</name>
    <dbReference type="NCBI Taxonomy" id="372072"/>
    <lineage>
        <taxon>Bacteria</taxon>
        <taxon>Pseudomonadati</taxon>
        <taxon>Pseudomonadota</taxon>
        <taxon>Alphaproteobacteria</taxon>
        <taxon>Hyphomicrobiales</taxon>
        <taxon>Cohaesibacteraceae</taxon>
    </lineage>
</organism>
<dbReference type="EMBL" id="OBEL01000002">
    <property type="protein sequence ID" value="SNZ18975.1"/>
    <property type="molecule type" value="Genomic_DNA"/>
</dbReference>
<evidence type="ECO:0000313" key="1">
    <source>
        <dbReference type="EMBL" id="SNZ18975.1"/>
    </source>
</evidence>
<dbReference type="Proteomes" id="UP000219439">
    <property type="component" value="Unassembled WGS sequence"/>
</dbReference>
<keyword evidence="2" id="KW-1185">Reference proteome</keyword>
<accession>A0A285PB69</accession>
<gene>
    <name evidence="1" type="ORF">SAMN06265368_2052</name>
</gene>
<dbReference type="OrthoDB" id="996425at2"/>